<evidence type="ECO:0000313" key="3">
    <source>
        <dbReference type="Proteomes" id="UP001302812"/>
    </source>
</evidence>
<reference evidence="2" key="2">
    <citation type="submission" date="2023-05" db="EMBL/GenBank/DDBJ databases">
        <authorList>
            <consortium name="Lawrence Berkeley National Laboratory"/>
            <person name="Steindorff A."/>
            <person name="Hensen N."/>
            <person name="Bonometti L."/>
            <person name="Westerberg I."/>
            <person name="Brannstrom I.O."/>
            <person name="Guillou S."/>
            <person name="Cros-Aarteil S."/>
            <person name="Calhoun S."/>
            <person name="Haridas S."/>
            <person name="Kuo A."/>
            <person name="Mondo S."/>
            <person name="Pangilinan J."/>
            <person name="Riley R."/>
            <person name="Labutti K."/>
            <person name="Andreopoulos B."/>
            <person name="Lipzen A."/>
            <person name="Chen C."/>
            <person name="Yanf M."/>
            <person name="Daum C."/>
            <person name="Ng V."/>
            <person name="Clum A."/>
            <person name="Ohm R."/>
            <person name="Martin F."/>
            <person name="Silar P."/>
            <person name="Natvig D."/>
            <person name="Lalanne C."/>
            <person name="Gautier V."/>
            <person name="Ament-Velasquez S.L."/>
            <person name="Kruys A."/>
            <person name="Hutchinson M.I."/>
            <person name="Powell A.J."/>
            <person name="Barry K."/>
            <person name="Miller A.N."/>
            <person name="Grigoriev I.V."/>
            <person name="Debuchy R."/>
            <person name="Gladieux P."/>
            <person name="Thoren M.H."/>
            <person name="Johannesson H."/>
        </authorList>
    </citation>
    <scope>NUCLEOTIDE SEQUENCE</scope>
    <source>
        <strain evidence="2">CBS 508.74</strain>
    </source>
</reference>
<dbReference type="Proteomes" id="UP001302812">
    <property type="component" value="Unassembled WGS sequence"/>
</dbReference>
<dbReference type="Gene3D" id="1.20.120.520">
    <property type="entry name" value="nmb1532 protein domain like"/>
    <property type="match status" value="1"/>
</dbReference>
<dbReference type="AlphaFoldDB" id="A0AAN6T6Q8"/>
<comment type="caution">
    <text evidence="2">The sequence shown here is derived from an EMBL/GenBank/DDBJ whole genome shotgun (WGS) entry which is preliminary data.</text>
</comment>
<keyword evidence="3" id="KW-1185">Reference proteome</keyword>
<evidence type="ECO:0000313" key="2">
    <source>
        <dbReference type="EMBL" id="KAK4107200.1"/>
    </source>
</evidence>
<feature type="domain" description="Hemerythrin-like" evidence="1">
    <location>
        <begin position="4"/>
        <end position="111"/>
    </location>
</feature>
<sequence length="176" mass="20377">MTRISDAIKQDHALIRRAYRQLSSSNPDNRNPDEFIWVLDRYLMVEDLVLTPALEHHIAQGGERHNRLARDYDSIHEKLLRMKQFNPTDQSFESSLKAIWVDLEPHIREEATSDLDRLEESLSKSDSEALGKRYEDIKELLQRPYGEGGTPDAHTLSAILEMPRQELMVKLGIRGE</sequence>
<dbReference type="RefSeq" id="XP_064664770.1">
    <property type="nucleotide sequence ID" value="XM_064813305.1"/>
</dbReference>
<accession>A0AAN6T6Q8</accession>
<dbReference type="PANTHER" id="PTHR35585">
    <property type="entry name" value="HHE DOMAIN PROTEIN (AFU_ORTHOLOGUE AFUA_4G00730)"/>
    <property type="match status" value="1"/>
</dbReference>
<name>A0AAN6T6Q8_9PEZI</name>
<dbReference type="PANTHER" id="PTHR35585:SF1">
    <property type="entry name" value="HHE DOMAIN PROTEIN (AFU_ORTHOLOGUE AFUA_4G00730)"/>
    <property type="match status" value="1"/>
</dbReference>
<protein>
    <recommendedName>
        <fullName evidence="1">Hemerythrin-like domain-containing protein</fullName>
    </recommendedName>
</protein>
<dbReference type="InterPro" id="IPR012312">
    <property type="entry name" value="Hemerythrin-like"/>
</dbReference>
<organism evidence="2 3">
    <name type="scientific">Canariomyces notabilis</name>
    <dbReference type="NCBI Taxonomy" id="2074819"/>
    <lineage>
        <taxon>Eukaryota</taxon>
        <taxon>Fungi</taxon>
        <taxon>Dikarya</taxon>
        <taxon>Ascomycota</taxon>
        <taxon>Pezizomycotina</taxon>
        <taxon>Sordariomycetes</taxon>
        <taxon>Sordariomycetidae</taxon>
        <taxon>Sordariales</taxon>
        <taxon>Chaetomiaceae</taxon>
        <taxon>Canariomyces</taxon>
    </lineage>
</organism>
<proteinExistence type="predicted"/>
<dbReference type="GeneID" id="89937430"/>
<evidence type="ECO:0000259" key="1">
    <source>
        <dbReference type="Pfam" id="PF01814"/>
    </source>
</evidence>
<dbReference type="EMBL" id="MU853379">
    <property type="protein sequence ID" value="KAK4107200.1"/>
    <property type="molecule type" value="Genomic_DNA"/>
</dbReference>
<reference evidence="2" key="1">
    <citation type="journal article" date="2023" name="Mol. Phylogenet. Evol.">
        <title>Genome-scale phylogeny and comparative genomics of the fungal order Sordariales.</title>
        <authorList>
            <person name="Hensen N."/>
            <person name="Bonometti L."/>
            <person name="Westerberg I."/>
            <person name="Brannstrom I.O."/>
            <person name="Guillou S."/>
            <person name="Cros-Aarteil S."/>
            <person name="Calhoun S."/>
            <person name="Haridas S."/>
            <person name="Kuo A."/>
            <person name="Mondo S."/>
            <person name="Pangilinan J."/>
            <person name="Riley R."/>
            <person name="LaButti K."/>
            <person name="Andreopoulos B."/>
            <person name="Lipzen A."/>
            <person name="Chen C."/>
            <person name="Yan M."/>
            <person name="Daum C."/>
            <person name="Ng V."/>
            <person name="Clum A."/>
            <person name="Steindorff A."/>
            <person name="Ohm R.A."/>
            <person name="Martin F."/>
            <person name="Silar P."/>
            <person name="Natvig D.O."/>
            <person name="Lalanne C."/>
            <person name="Gautier V."/>
            <person name="Ament-Velasquez S.L."/>
            <person name="Kruys A."/>
            <person name="Hutchinson M.I."/>
            <person name="Powell A.J."/>
            <person name="Barry K."/>
            <person name="Miller A.N."/>
            <person name="Grigoriev I.V."/>
            <person name="Debuchy R."/>
            <person name="Gladieux P."/>
            <person name="Hiltunen Thoren M."/>
            <person name="Johannesson H."/>
        </authorList>
    </citation>
    <scope>NUCLEOTIDE SEQUENCE</scope>
    <source>
        <strain evidence="2">CBS 508.74</strain>
    </source>
</reference>
<dbReference type="Pfam" id="PF01814">
    <property type="entry name" value="Hemerythrin"/>
    <property type="match status" value="1"/>
</dbReference>
<gene>
    <name evidence="2" type="ORF">N656DRAFT_763866</name>
</gene>